<dbReference type="InterPro" id="IPR011010">
    <property type="entry name" value="DNA_brk_join_enz"/>
</dbReference>
<evidence type="ECO:0000256" key="1">
    <source>
        <dbReference type="ARBA" id="ARBA00023125"/>
    </source>
</evidence>
<dbReference type="InterPro" id="IPR004107">
    <property type="entry name" value="Integrase_SAM-like_N"/>
</dbReference>
<gene>
    <name evidence="4" type="ORF">SAVMC3_45680</name>
</gene>
<reference evidence="4" key="1">
    <citation type="submission" date="2019-04" db="EMBL/GenBank/DDBJ databases">
        <title>Draft genome sequences of Streptomyces avermitilis MC3.</title>
        <authorList>
            <person name="Komaki H."/>
            <person name="Tamura T."/>
            <person name="Hosoyama A."/>
        </authorList>
    </citation>
    <scope>NUCLEOTIDE SEQUENCE</scope>
    <source>
        <strain evidence="4">MC3</strain>
    </source>
</reference>
<feature type="domain" description="Integrase SAM-like N-terminal" evidence="3">
    <location>
        <begin position="83"/>
        <end position="137"/>
    </location>
</feature>
<name>A0A499VTE9_STRAX</name>
<protein>
    <recommendedName>
        <fullName evidence="3">Integrase SAM-like N-terminal domain-containing protein</fullName>
    </recommendedName>
</protein>
<feature type="compositionally biased region" description="Basic and acidic residues" evidence="2">
    <location>
        <begin position="1"/>
        <end position="27"/>
    </location>
</feature>
<evidence type="ECO:0000256" key="2">
    <source>
        <dbReference type="SAM" id="MobiDB-lite"/>
    </source>
</evidence>
<dbReference type="AlphaFoldDB" id="A0A499VTE9"/>
<feature type="region of interest" description="Disordered" evidence="2">
    <location>
        <begin position="143"/>
        <end position="169"/>
    </location>
</feature>
<organism evidence="4">
    <name type="scientific">Streptomyces avermitilis</name>
    <dbReference type="NCBI Taxonomy" id="33903"/>
    <lineage>
        <taxon>Bacteria</taxon>
        <taxon>Bacillati</taxon>
        <taxon>Actinomycetota</taxon>
        <taxon>Actinomycetes</taxon>
        <taxon>Kitasatosporales</taxon>
        <taxon>Streptomycetaceae</taxon>
        <taxon>Streptomyces</taxon>
    </lineage>
</organism>
<evidence type="ECO:0000313" key="4">
    <source>
        <dbReference type="EMBL" id="BBJ51939.1"/>
    </source>
</evidence>
<feature type="region of interest" description="Disordered" evidence="2">
    <location>
        <begin position="1"/>
        <end position="29"/>
    </location>
</feature>
<keyword evidence="1" id="KW-0238">DNA-binding</keyword>
<feature type="compositionally biased region" description="Basic and acidic residues" evidence="2">
    <location>
        <begin position="43"/>
        <end position="53"/>
    </location>
</feature>
<dbReference type="GO" id="GO:0003677">
    <property type="term" value="F:DNA binding"/>
    <property type="evidence" value="ECO:0007669"/>
    <property type="project" value="UniProtKB-KW"/>
</dbReference>
<sequence>MAGHIQDRWYKTEVGPDGKTRRVKSDRYGSGARYRARYVGPDGTEKSKSFPDRQKRLADQWLAHTEADMARGQYIDPRAARVTFQQYAETWVSTQGADPNTQASMESQLRLHAFPYLGSRPLGSFQPAHIRDWVRQLSENGIRARTPAPSTPTCVPPSARPWTTGTFPGIHVRLDRSGRRPSMTGALLGHRNGSLPSGPACPSGSGPWSTWVAAAGYARARSSASPSTRSTSSRTRCTWSSNSS</sequence>
<dbReference type="SUPFAM" id="SSF56349">
    <property type="entry name" value="DNA breaking-rejoining enzymes"/>
    <property type="match status" value="1"/>
</dbReference>
<dbReference type="InterPro" id="IPR010998">
    <property type="entry name" value="Integrase_recombinase_N"/>
</dbReference>
<dbReference type="Gene3D" id="1.10.150.130">
    <property type="match status" value="1"/>
</dbReference>
<feature type="region of interest" description="Disordered" evidence="2">
    <location>
        <begin position="219"/>
        <end position="244"/>
    </location>
</feature>
<feature type="region of interest" description="Disordered" evidence="2">
    <location>
        <begin position="34"/>
        <end position="53"/>
    </location>
</feature>
<dbReference type="GO" id="GO:0015074">
    <property type="term" value="P:DNA integration"/>
    <property type="evidence" value="ECO:0007669"/>
    <property type="project" value="InterPro"/>
</dbReference>
<evidence type="ECO:0000259" key="3">
    <source>
        <dbReference type="Pfam" id="PF14659"/>
    </source>
</evidence>
<accession>A0A499VTE9</accession>
<proteinExistence type="predicted"/>
<dbReference type="EMBL" id="AP019621">
    <property type="protein sequence ID" value="BBJ51939.1"/>
    <property type="molecule type" value="Genomic_DNA"/>
</dbReference>
<dbReference type="Pfam" id="PF14659">
    <property type="entry name" value="Phage_int_SAM_3"/>
    <property type="match status" value="1"/>
</dbReference>